<keyword evidence="7 8" id="KW-0275">Fatty acid biosynthesis</keyword>
<dbReference type="GO" id="GO:0005737">
    <property type="term" value="C:cytoplasm"/>
    <property type="evidence" value="ECO:0007669"/>
    <property type="project" value="UniProtKB-SubCell"/>
</dbReference>
<comment type="catalytic activity">
    <reaction evidence="8">
        <text>apo-[ACP] + CoA = holo-[ACP] + adenosine 3',5'-bisphosphate + H(+)</text>
        <dbReference type="Rhea" id="RHEA:12068"/>
        <dbReference type="Rhea" id="RHEA-COMP:9685"/>
        <dbReference type="Rhea" id="RHEA-COMP:9690"/>
        <dbReference type="ChEBI" id="CHEBI:15378"/>
        <dbReference type="ChEBI" id="CHEBI:29999"/>
        <dbReference type="ChEBI" id="CHEBI:57287"/>
        <dbReference type="ChEBI" id="CHEBI:58343"/>
        <dbReference type="ChEBI" id="CHEBI:64479"/>
        <dbReference type="EC" id="2.7.8.7"/>
    </reaction>
</comment>
<reference evidence="10 11" key="1">
    <citation type="journal article" date="2015" name="Infect. Genet. Evol.">
        <title>Genomic sequences of six botulinum neurotoxin-producing strains representing three clostridial species illustrate the mobility and diversity of botulinum neurotoxin genes.</title>
        <authorList>
            <person name="Smith T.J."/>
            <person name="Hill K.K."/>
            <person name="Xie G."/>
            <person name="Foley B.T."/>
            <person name="Williamson C.H."/>
            <person name="Foster J.T."/>
            <person name="Johnson S.L."/>
            <person name="Chertkov O."/>
            <person name="Teshima H."/>
            <person name="Gibbons H.S."/>
            <person name="Johnsky L.A."/>
            <person name="Karavis M.A."/>
            <person name="Smith L.A."/>
        </authorList>
    </citation>
    <scope>NUCLEOTIDE SEQUENCE [LARGE SCALE GENOMIC DNA]</scope>
    <source>
        <strain evidence="10">Sullivan</strain>
    </source>
</reference>
<sequence>MIFGIGTDIIEIERIETAIKRNPKFLEKMFTEREIELFKSRNFKNETIAGSFCVKEAVSKALGTGIRGFAFKDIEVLRDSLGKPEVILGDKITNIINKNLKVHASISHNNDTAIAFVVIEEE</sequence>
<feature type="domain" description="4'-phosphopantetheinyl transferase" evidence="9">
    <location>
        <begin position="4"/>
        <end position="115"/>
    </location>
</feature>
<evidence type="ECO:0000259" key="9">
    <source>
        <dbReference type="Pfam" id="PF01648"/>
    </source>
</evidence>
<dbReference type="Proteomes" id="UP000030635">
    <property type="component" value="Chromosome"/>
</dbReference>
<dbReference type="Gene3D" id="3.90.470.20">
    <property type="entry name" value="4'-phosphopantetheinyl transferase domain"/>
    <property type="match status" value="1"/>
</dbReference>
<dbReference type="HAMAP" id="MF_00101">
    <property type="entry name" value="AcpS"/>
    <property type="match status" value="1"/>
</dbReference>
<dbReference type="EC" id="2.7.8.7" evidence="8"/>
<comment type="similarity">
    <text evidence="8">Belongs to the P-Pant transferase superfamily. AcpS family.</text>
</comment>
<keyword evidence="1 8" id="KW-0444">Lipid biosynthesis</keyword>
<dbReference type="GO" id="GO:0000287">
    <property type="term" value="F:magnesium ion binding"/>
    <property type="evidence" value="ECO:0007669"/>
    <property type="project" value="UniProtKB-UniRule"/>
</dbReference>
<dbReference type="InterPro" id="IPR002582">
    <property type="entry name" value="ACPS"/>
</dbReference>
<evidence type="ECO:0000256" key="8">
    <source>
        <dbReference type="HAMAP-Rule" id="MF_00101"/>
    </source>
</evidence>
<dbReference type="Pfam" id="PF01648">
    <property type="entry name" value="ACPS"/>
    <property type="match status" value="1"/>
</dbReference>
<gene>
    <name evidence="8 10" type="primary">acpS</name>
    <name evidence="10" type="ORF">U729_792</name>
</gene>
<evidence type="ECO:0000256" key="3">
    <source>
        <dbReference type="ARBA" id="ARBA00022723"/>
    </source>
</evidence>
<evidence type="ECO:0000256" key="7">
    <source>
        <dbReference type="ARBA" id="ARBA00023160"/>
    </source>
</evidence>
<evidence type="ECO:0000256" key="2">
    <source>
        <dbReference type="ARBA" id="ARBA00022679"/>
    </source>
</evidence>
<dbReference type="eggNOG" id="COG0736">
    <property type="taxonomic scope" value="Bacteria"/>
</dbReference>
<evidence type="ECO:0000256" key="6">
    <source>
        <dbReference type="ARBA" id="ARBA00023098"/>
    </source>
</evidence>
<evidence type="ECO:0000256" key="1">
    <source>
        <dbReference type="ARBA" id="ARBA00022516"/>
    </source>
</evidence>
<feature type="binding site" evidence="8">
    <location>
        <position position="56"/>
    </location>
    <ligand>
        <name>Mg(2+)</name>
        <dbReference type="ChEBI" id="CHEBI:18420"/>
    </ligand>
</feature>
<dbReference type="EMBL" id="CP006905">
    <property type="protein sequence ID" value="AIY82569.1"/>
    <property type="molecule type" value="Genomic_DNA"/>
</dbReference>
<dbReference type="AlphaFoldDB" id="A0A0A7FSE5"/>
<name>A0A0A7FSE5_9CLOT</name>
<keyword evidence="8" id="KW-0963">Cytoplasm</keyword>
<keyword evidence="2 8" id="KW-0808">Transferase</keyword>
<evidence type="ECO:0000313" key="10">
    <source>
        <dbReference type="EMBL" id="AIY82569.1"/>
    </source>
</evidence>
<dbReference type="GO" id="GO:0008897">
    <property type="term" value="F:holo-[acyl-carrier-protein] synthase activity"/>
    <property type="evidence" value="ECO:0007669"/>
    <property type="project" value="UniProtKB-UniRule"/>
</dbReference>
<dbReference type="SUPFAM" id="SSF56214">
    <property type="entry name" value="4'-phosphopantetheinyl transferase"/>
    <property type="match status" value="1"/>
</dbReference>
<evidence type="ECO:0000256" key="4">
    <source>
        <dbReference type="ARBA" id="ARBA00022832"/>
    </source>
</evidence>
<dbReference type="InterPro" id="IPR004568">
    <property type="entry name" value="Ppantetheine-prot_Trfase_dom"/>
</dbReference>
<dbReference type="RefSeq" id="WP_039311854.1">
    <property type="nucleotide sequence ID" value="NZ_CP006905.1"/>
</dbReference>
<dbReference type="NCBIfam" id="TIGR00556">
    <property type="entry name" value="pantethn_trn"/>
    <property type="match status" value="1"/>
</dbReference>
<protein>
    <recommendedName>
        <fullName evidence="8">Holo-[acyl-carrier-protein] synthase</fullName>
        <shortName evidence="8">Holo-ACP synthase</shortName>
        <ecNumber evidence="8">2.7.8.7</ecNumber>
    </recommendedName>
    <alternativeName>
        <fullName evidence="8">4'-phosphopantetheinyl transferase AcpS</fullName>
    </alternativeName>
</protein>
<dbReference type="OrthoDB" id="517356at2"/>
<comment type="function">
    <text evidence="8">Transfers the 4'-phosphopantetheine moiety from coenzyme A to a Ser of acyl-carrier-protein.</text>
</comment>
<dbReference type="NCBIfam" id="TIGR00516">
    <property type="entry name" value="acpS"/>
    <property type="match status" value="1"/>
</dbReference>
<comment type="subcellular location">
    <subcellularLocation>
        <location evidence="8">Cytoplasm</location>
    </subcellularLocation>
</comment>
<evidence type="ECO:0000256" key="5">
    <source>
        <dbReference type="ARBA" id="ARBA00022842"/>
    </source>
</evidence>
<dbReference type="KEGG" id="cbv:U729_792"/>
<feature type="binding site" evidence="8">
    <location>
        <position position="8"/>
    </location>
    <ligand>
        <name>Mg(2+)</name>
        <dbReference type="ChEBI" id="CHEBI:18420"/>
    </ligand>
</feature>
<dbReference type="STRING" id="1561.NPD11_2199"/>
<keyword evidence="6 8" id="KW-0443">Lipid metabolism</keyword>
<proteinExistence type="inferred from homology"/>
<accession>A0A0A7FSE5</accession>
<evidence type="ECO:0000313" key="11">
    <source>
        <dbReference type="Proteomes" id="UP000030635"/>
    </source>
</evidence>
<keyword evidence="11" id="KW-1185">Reference proteome</keyword>
<keyword evidence="5 8" id="KW-0460">Magnesium</keyword>
<dbReference type="InterPro" id="IPR008278">
    <property type="entry name" value="4-PPantetheinyl_Trfase_dom"/>
</dbReference>
<keyword evidence="3 8" id="KW-0479">Metal-binding</keyword>
<dbReference type="HOGENOM" id="CLU_089696_0_2_9"/>
<dbReference type="InterPro" id="IPR037143">
    <property type="entry name" value="4-PPantetheinyl_Trfase_dom_sf"/>
</dbReference>
<dbReference type="GO" id="GO:0006633">
    <property type="term" value="P:fatty acid biosynthetic process"/>
    <property type="evidence" value="ECO:0007669"/>
    <property type="project" value="UniProtKB-UniRule"/>
</dbReference>
<comment type="cofactor">
    <cofactor evidence="8">
        <name>Mg(2+)</name>
        <dbReference type="ChEBI" id="CHEBI:18420"/>
    </cofactor>
</comment>
<keyword evidence="4 8" id="KW-0276">Fatty acid metabolism</keyword>
<organism evidence="10 11">
    <name type="scientific">Clostridium baratii str. Sullivan</name>
    <dbReference type="NCBI Taxonomy" id="1415775"/>
    <lineage>
        <taxon>Bacteria</taxon>
        <taxon>Bacillati</taxon>
        <taxon>Bacillota</taxon>
        <taxon>Clostridia</taxon>
        <taxon>Eubacteriales</taxon>
        <taxon>Clostridiaceae</taxon>
        <taxon>Clostridium</taxon>
    </lineage>
</organism>